<dbReference type="InterPro" id="IPR009060">
    <property type="entry name" value="UBA-like_sf"/>
</dbReference>
<keyword evidence="7" id="KW-0539">Nucleus</keyword>
<dbReference type="SUPFAM" id="SSF54427">
    <property type="entry name" value="NTF2-like"/>
    <property type="match status" value="1"/>
</dbReference>
<evidence type="ECO:0000256" key="7">
    <source>
        <dbReference type="ARBA" id="ARBA00023242"/>
    </source>
</evidence>
<protein>
    <recommendedName>
        <fullName evidence="13">TAP-C domain-containing protein</fullName>
    </recommendedName>
</protein>
<dbReference type="CDD" id="cd14342">
    <property type="entry name" value="UBA_TAP-C"/>
    <property type="match status" value="1"/>
</dbReference>
<evidence type="ECO:0008006" key="13">
    <source>
        <dbReference type="Google" id="ProtNLM"/>
    </source>
</evidence>
<evidence type="ECO:0000256" key="2">
    <source>
        <dbReference type="ARBA" id="ARBA00009285"/>
    </source>
</evidence>
<dbReference type="AlphaFoldDB" id="A0AA39HTW7"/>
<dbReference type="Pfam" id="PF22602">
    <property type="entry name" value="NXF_NTF2"/>
    <property type="match status" value="1"/>
</dbReference>
<evidence type="ECO:0000256" key="4">
    <source>
        <dbReference type="ARBA" id="ARBA00022614"/>
    </source>
</evidence>
<dbReference type="GO" id="GO:0003723">
    <property type="term" value="F:RNA binding"/>
    <property type="evidence" value="ECO:0007669"/>
    <property type="project" value="InterPro"/>
</dbReference>
<dbReference type="EMBL" id="JAUCMV010000003">
    <property type="protein sequence ID" value="KAK0410784.1"/>
    <property type="molecule type" value="Genomic_DNA"/>
</dbReference>
<accession>A0AA39HTW7</accession>
<keyword evidence="5" id="KW-0677">Repeat</keyword>
<dbReference type="Gene3D" id="3.30.70.330">
    <property type="match status" value="1"/>
</dbReference>
<dbReference type="PROSITE" id="PS51281">
    <property type="entry name" value="TAP_C"/>
    <property type="match status" value="1"/>
</dbReference>
<proteinExistence type="inferred from homology"/>
<keyword evidence="12" id="KW-1185">Reference proteome</keyword>
<dbReference type="InterPro" id="IPR032675">
    <property type="entry name" value="LRR_dom_sf"/>
</dbReference>
<dbReference type="SMART" id="SM00804">
    <property type="entry name" value="TAP_C"/>
    <property type="match status" value="1"/>
</dbReference>
<evidence type="ECO:0000256" key="1">
    <source>
        <dbReference type="ARBA" id="ARBA00004642"/>
    </source>
</evidence>
<dbReference type="InterPro" id="IPR032710">
    <property type="entry name" value="NTF2-like_dom_sf"/>
</dbReference>
<dbReference type="Gene3D" id="1.10.8.10">
    <property type="entry name" value="DNA helicase RuvA subunit, C-terminal domain"/>
    <property type="match status" value="1"/>
</dbReference>
<dbReference type="GO" id="GO:0016973">
    <property type="term" value="P:poly(A)+ mRNA export from nucleus"/>
    <property type="evidence" value="ECO:0007669"/>
    <property type="project" value="TreeGrafter"/>
</dbReference>
<evidence type="ECO:0000256" key="3">
    <source>
        <dbReference type="ARBA" id="ARBA00022448"/>
    </source>
</evidence>
<dbReference type="FunFam" id="1.10.8.10:FF:000018">
    <property type="entry name" value="Nuclear RNA export factor 1"/>
    <property type="match status" value="1"/>
</dbReference>
<feature type="compositionally biased region" description="Basic and acidic residues" evidence="8">
    <location>
        <begin position="1"/>
        <end position="13"/>
    </location>
</feature>
<keyword evidence="6" id="KW-0509">mRNA transport</keyword>
<comment type="similarity">
    <text evidence="2">Belongs to the NXF family.</text>
</comment>
<dbReference type="InterPro" id="IPR035979">
    <property type="entry name" value="RBD_domain_sf"/>
</dbReference>
<keyword evidence="4" id="KW-0433">Leucine-rich repeat</keyword>
<evidence type="ECO:0000259" key="9">
    <source>
        <dbReference type="PROSITE" id="PS50177"/>
    </source>
</evidence>
<comment type="caution">
    <text evidence="11">The sequence shown here is derived from an EMBL/GenBank/DDBJ whole genome shotgun (WGS) entry which is preliminary data.</text>
</comment>
<dbReference type="PANTHER" id="PTHR10662:SF22">
    <property type="entry name" value="NUCLEAR RNA EXPORT FACTOR 1"/>
    <property type="match status" value="1"/>
</dbReference>
<comment type="subcellular location">
    <subcellularLocation>
        <location evidence="1">Nucleus</location>
        <location evidence="1">Nucleoplasm</location>
    </subcellularLocation>
</comment>
<dbReference type="FunFam" id="3.80.10.10:FF:000384">
    <property type="entry name" value="Nuclear RNA export factor 1"/>
    <property type="match status" value="1"/>
</dbReference>
<dbReference type="GO" id="GO:0005654">
    <property type="term" value="C:nucleoplasm"/>
    <property type="evidence" value="ECO:0007669"/>
    <property type="project" value="UniProtKB-SubCell"/>
</dbReference>
<feature type="domain" description="NTF2" evidence="9">
    <location>
        <begin position="354"/>
        <end position="517"/>
    </location>
</feature>
<evidence type="ECO:0000313" key="12">
    <source>
        <dbReference type="Proteomes" id="UP001175271"/>
    </source>
</evidence>
<dbReference type="InterPro" id="IPR012677">
    <property type="entry name" value="Nucleotide-bd_a/b_plait_sf"/>
</dbReference>
<dbReference type="InterPro" id="IPR002075">
    <property type="entry name" value="NTF2_dom"/>
</dbReference>
<dbReference type="InterPro" id="IPR030217">
    <property type="entry name" value="NXF_fam"/>
</dbReference>
<dbReference type="Gene3D" id="3.10.450.50">
    <property type="match status" value="1"/>
</dbReference>
<dbReference type="Gene3D" id="3.80.10.10">
    <property type="entry name" value="Ribonuclease Inhibitor"/>
    <property type="match status" value="1"/>
</dbReference>
<dbReference type="InterPro" id="IPR057125">
    <property type="entry name" value="NXF1/2/3/5-like_LRR"/>
</dbReference>
<sequence length="649" mass="73149">MSGDHRSRRDVKSRTMNRFRGLHDDDEGNGTYDNNRRRGGLAGLLSRVSAGANAGQLLRRIAEKRQREEARGTAGRAENRPMVYMVKFLKAGKAAPDAIVKAVSQRMVNFKPYLIRPDEKGNMLFYVSDEEAAEALKGMNRRICDPKTSMKYPIVVVKTAATWNKIPPENVEIIKTAIKRRFNEAEMSLDLTDFSNDQEFKSHGIMVALTRNEVMIAVADIIDELFSGITALSLKNNRLRTLDYVANLIYRAPKVKVLDLSSNAIEKDEQLQKLRGWNIETLFMENCPISTTFNDGLDYVRMVHSVFPAVTALDGVAVTREIDVTETVGGPTKEELELPVVRNGFSPDPALEATIKNFIVEYLGLYDGENGKKTRQKLFDAYDDEATFTCVQENLFDGICRPDYPDPDACKYYRRNSHNICHEEKWNRYREKIVKSGRMAIAAELSTMPLTTHIMDSLVLDIYSVADSFLSFTLQGLFRDGTEAFKNDGDMCYFSRTFVVLPRDGGRVVVVNDMLTVSAISDLTLTRYKHLLTKASVASLEQPAQPATTSETMTAMAQMNVNTTVQPVTQPQLMQPQAVQPQLAQTPSTSAYDTTDPNIRKQMVDQFCIQSGMKPEWATKCLEDQNWNYEAAGKVFMDLKDQIPREAFQ</sequence>
<dbReference type="InterPro" id="IPR001611">
    <property type="entry name" value="Leu-rich_rpt"/>
</dbReference>
<feature type="domain" description="TAP-C" evidence="10">
    <location>
        <begin position="598"/>
        <end position="649"/>
    </location>
</feature>
<gene>
    <name evidence="11" type="ORF">QR680_005320</name>
</gene>
<organism evidence="11 12">
    <name type="scientific">Steinernema hermaphroditum</name>
    <dbReference type="NCBI Taxonomy" id="289476"/>
    <lineage>
        <taxon>Eukaryota</taxon>
        <taxon>Metazoa</taxon>
        <taxon>Ecdysozoa</taxon>
        <taxon>Nematoda</taxon>
        <taxon>Chromadorea</taxon>
        <taxon>Rhabditida</taxon>
        <taxon>Tylenchina</taxon>
        <taxon>Panagrolaimomorpha</taxon>
        <taxon>Strongyloidoidea</taxon>
        <taxon>Steinernematidae</taxon>
        <taxon>Steinernema</taxon>
    </lineage>
</organism>
<dbReference type="InterPro" id="IPR005637">
    <property type="entry name" value="TAP_C_dom"/>
</dbReference>
<dbReference type="PROSITE" id="PS51450">
    <property type="entry name" value="LRR"/>
    <property type="match status" value="1"/>
</dbReference>
<feature type="region of interest" description="Disordered" evidence="8">
    <location>
        <begin position="1"/>
        <end position="35"/>
    </location>
</feature>
<dbReference type="SUPFAM" id="SSF52058">
    <property type="entry name" value="L domain-like"/>
    <property type="match status" value="1"/>
</dbReference>
<evidence type="ECO:0000313" key="11">
    <source>
        <dbReference type="EMBL" id="KAK0410784.1"/>
    </source>
</evidence>
<dbReference type="InterPro" id="IPR015245">
    <property type="entry name" value="Tap_RNA-bd"/>
</dbReference>
<dbReference type="SUPFAM" id="SSF54928">
    <property type="entry name" value="RNA-binding domain, RBD"/>
    <property type="match status" value="1"/>
</dbReference>
<dbReference type="Proteomes" id="UP001175271">
    <property type="component" value="Unassembled WGS sequence"/>
</dbReference>
<dbReference type="PROSITE" id="PS50177">
    <property type="entry name" value="NTF2_DOMAIN"/>
    <property type="match status" value="1"/>
</dbReference>
<dbReference type="PANTHER" id="PTHR10662">
    <property type="entry name" value="NUCLEAR RNA EXPORT FACTOR"/>
    <property type="match status" value="1"/>
</dbReference>
<dbReference type="Pfam" id="PF03943">
    <property type="entry name" value="TAP_C"/>
    <property type="match status" value="1"/>
</dbReference>
<dbReference type="Pfam" id="PF09162">
    <property type="entry name" value="Tap-RNA_bind"/>
    <property type="match status" value="1"/>
</dbReference>
<reference evidence="11" key="1">
    <citation type="submission" date="2023-06" db="EMBL/GenBank/DDBJ databases">
        <title>Genomic analysis of the entomopathogenic nematode Steinernema hermaphroditum.</title>
        <authorList>
            <person name="Schwarz E.M."/>
            <person name="Heppert J.K."/>
            <person name="Baniya A."/>
            <person name="Schwartz H.T."/>
            <person name="Tan C.-H."/>
            <person name="Antoshechkin I."/>
            <person name="Sternberg P.W."/>
            <person name="Goodrich-Blair H."/>
            <person name="Dillman A.R."/>
        </authorList>
    </citation>
    <scope>NUCLEOTIDE SEQUENCE</scope>
    <source>
        <strain evidence="11">PS9179</strain>
        <tissue evidence="11">Whole animal</tissue>
    </source>
</reference>
<dbReference type="GO" id="GO:0005737">
    <property type="term" value="C:cytoplasm"/>
    <property type="evidence" value="ECO:0007669"/>
    <property type="project" value="InterPro"/>
</dbReference>
<evidence type="ECO:0000256" key="6">
    <source>
        <dbReference type="ARBA" id="ARBA00022816"/>
    </source>
</evidence>
<keyword evidence="3" id="KW-0813">Transport</keyword>
<evidence type="ECO:0000256" key="8">
    <source>
        <dbReference type="SAM" id="MobiDB-lite"/>
    </source>
</evidence>
<evidence type="ECO:0000259" key="10">
    <source>
        <dbReference type="PROSITE" id="PS51281"/>
    </source>
</evidence>
<evidence type="ECO:0000256" key="5">
    <source>
        <dbReference type="ARBA" id="ARBA00022737"/>
    </source>
</evidence>
<name>A0AA39HTW7_9BILA</name>
<dbReference type="Pfam" id="PF24048">
    <property type="entry name" value="LRR_NXF1-5"/>
    <property type="match status" value="1"/>
</dbReference>
<dbReference type="SUPFAM" id="SSF46934">
    <property type="entry name" value="UBA-like"/>
    <property type="match status" value="1"/>
</dbReference>
<dbReference type="InterPro" id="IPR018222">
    <property type="entry name" value="Nuclear_transport_factor_2_euk"/>
</dbReference>